<evidence type="ECO:0000313" key="9">
    <source>
        <dbReference type="EMBL" id="MBE9211161.1"/>
    </source>
</evidence>
<evidence type="ECO:0000256" key="7">
    <source>
        <dbReference type="SAM" id="Phobius"/>
    </source>
</evidence>
<feature type="transmembrane region" description="Helical" evidence="7">
    <location>
        <begin position="56"/>
        <end position="78"/>
    </location>
</feature>
<keyword evidence="10" id="KW-1185">Reference proteome</keyword>
<feature type="transmembrane region" description="Helical" evidence="7">
    <location>
        <begin position="144"/>
        <end position="164"/>
    </location>
</feature>
<keyword evidence="5 7" id="KW-1133">Transmembrane helix</keyword>
<comment type="similarity">
    <text evidence="2">Belongs to the DedA family.</text>
</comment>
<comment type="subcellular location">
    <subcellularLocation>
        <location evidence="1">Cell membrane</location>
        <topology evidence="1">Multi-pass membrane protein</topology>
    </subcellularLocation>
</comment>
<feature type="domain" description="VTT" evidence="8">
    <location>
        <begin position="36"/>
        <end position="159"/>
    </location>
</feature>
<dbReference type="GO" id="GO:0005886">
    <property type="term" value="C:plasma membrane"/>
    <property type="evidence" value="ECO:0007669"/>
    <property type="project" value="UniProtKB-SubCell"/>
</dbReference>
<name>A0A8J7EW53_9CYAN</name>
<evidence type="ECO:0000256" key="5">
    <source>
        <dbReference type="ARBA" id="ARBA00022989"/>
    </source>
</evidence>
<protein>
    <submittedName>
        <fullName evidence="9">DedA family protein</fullName>
    </submittedName>
</protein>
<proteinExistence type="inferred from homology"/>
<feature type="transmembrane region" description="Helical" evidence="7">
    <location>
        <begin position="176"/>
        <end position="198"/>
    </location>
</feature>
<evidence type="ECO:0000313" key="10">
    <source>
        <dbReference type="Proteomes" id="UP000620559"/>
    </source>
</evidence>
<organism evidence="9 10">
    <name type="scientific">Plectonema cf. radiosum LEGE 06105</name>
    <dbReference type="NCBI Taxonomy" id="945769"/>
    <lineage>
        <taxon>Bacteria</taxon>
        <taxon>Bacillati</taxon>
        <taxon>Cyanobacteriota</taxon>
        <taxon>Cyanophyceae</taxon>
        <taxon>Oscillatoriophycideae</taxon>
        <taxon>Oscillatoriales</taxon>
        <taxon>Microcoleaceae</taxon>
        <taxon>Plectonema</taxon>
    </lineage>
</organism>
<dbReference type="InterPro" id="IPR051311">
    <property type="entry name" value="DedA_domain"/>
</dbReference>
<dbReference type="PANTHER" id="PTHR42709:SF6">
    <property type="entry name" value="UNDECAPRENYL PHOSPHATE TRANSPORTER A"/>
    <property type="match status" value="1"/>
</dbReference>
<evidence type="ECO:0000259" key="8">
    <source>
        <dbReference type="Pfam" id="PF09335"/>
    </source>
</evidence>
<evidence type="ECO:0000256" key="4">
    <source>
        <dbReference type="ARBA" id="ARBA00022692"/>
    </source>
</evidence>
<feature type="transmembrane region" description="Helical" evidence="7">
    <location>
        <begin position="18"/>
        <end position="36"/>
    </location>
</feature>
<evidence type="ECO:0000256" key="1">
    <source>
        <dbReference type="ARBA" id="ARBA00004651"/>
    </source>
</evidence>
<feature type="transmembrane region" description="Helical" evidence="7">
    <location>
        <begin position="114"/>
        <end position="132"/>
    </location>
</feature>
<sequence>MSLDFISLENIQEIAHQYGYWAIFVGILLENLGIPLPGETVTLVGGFLAGNDELNYWLVLADAASGAAIGGTCGYWIGRIGGWSLLMKLASLVRISEVKVLGIKEKFSENAAKAVFFGRFFALLRIFASPLAGIAEMPFAKFLLYNFLGAGAWAGTMVSLAFFAGKVVSLEQLVKWVGQFTILALLILVALIAVPLWLESRQVEEVTTDRSKV</sequence>
<keyword evidence="3" id="KW-1003">Cell membrane</keyword>
<dbReference type="EMBL" id="JADEWL010000001">
    <property type="protein sequence ID" value="MBE9211161.1"/>
    <property type="molecule type" value="Genomic_DNA"/>
</dbReference>
<evidence type="ECO:0000256" key="3">
    <source>
        <dbReference type="ARBA" id="ARBA00022475"/>
    </source>
</evidence>
<evidence type="ECO:0000256" key="2">
    <source>
        <dbReference type="ARBA" id="ARBA00010792"/>
    </source>
</evidence>
<comment type="caution">
    <text evidence="9">The sequence shown here is derived from an EMBL/GenBank/DDBJ whole genome shotgun (WGS) entry which is preliminary data.</text>
</comment>
<dbReference type="Pfam" id="PF09335">
    <property type="entry name" value="VTT_dom"/>
    <property type="match status" value="1"/>
</dbReference>
<dbReference type="Proteomes" id="UP000620559">
    <property type="component" value="Unassembled WGS sequence"/>
</dbReference>
<evidence type="ECO:0000256" key="6">
    <source>
        <dbReference type="ARBA" id="ARBA00023136"/>
    </source>
</evidence>
<gene>
    <name evidence="9" type="ORF">IQ247_00255</name>
</gene>
<reference evidence="9" key="1">
    <citation type="submission" date="2020-10" db="EMBL/GenBank/DDBJ databases">
        <authorList>
            <person name="Castelo-Branco R."/>
            <person name="Eusebio N."/>
            <person name="Adriana R."/>
            <person name="Vieira A."/>
            <person name="Brugerolle De Fraissinette N."/>
            <person name="Rezende De Castro R."/>
            <person name="Schneider M.P."/>
            <person name="Vasconcelos V."/>
            <person name="Leao P.N."/>
        </authorList>
    </citation>
    <scope>NUCLEOTIDE SEQUENCE</scope>
    <source>
        <strain evidence="9">LEGE 06105</strain>
    </source>
</reference>
<dbReference type="RefSeq" id="WP_193915551.1">
    <property type="nucleotide sequence ID" value="NZ_JADEWL010000001.1"/>
</dbReference>
<dbReference type="InterPro" id="IPR032816">
    <property type="entry name" value="VTT_dom"/>
</dbReference>
<dbReference type="AlphaFoldDB" id="A0A8J7EW53"/>
<keyword evidence="6 7" id="KW-0472">Membrane</keyword>
<accession>A0A8J7EW53</accession>
<dbReference type="PANTHER" id="PTHR42709">
    <property type="entry name" value="ALKALINE PHOSPHATASE LIKE PROTEIN"/>
    <property type="match status" value="1"/>
</dbReference>
<keyword evidence="4 7" id="KW-0812">Transmembrane</keyword>